<dbReference type="Gene3D" id="2.40.50.100">
    <property type="match status" value="1"/>
</dbReference>
<comment type="similarity">
    <text evidence="1">Belongs to the membrane fusion protein (MFP) (TC 8.A.1) family.</text>
</comment>
<dbReference type="EMBL" id="JBHSRS010000068">
    <property type="protein sequence ID" value="MFC6282124.1"/>
    <property type="molecule type" value="Genomic_DNA"/>
</dbReference>
<evidence type="ECO:0000256" key="3">
    <source>
        <dbReference type="SAM" id="MobiDB-lite"/>
    </source>
</evidence>
<dbReference type="InterPro" id="IPR006143">
    <property type="entry name" value="RND_pump_MFP"/>
</dbReference>
<keyword evidence="2" id="KW-0813">Transport</keyword>
<dbReference type="InterPro" id="IPR058647">
    <property type="entry name" value="BSH_CzcB-like"/>
</dbReference>
<evidence type="ECO:0000313" key="7">
    <source>
        <dbReference type="EMBL" id="MFC6282124.1"/>
    </source>
</evidence>
<feature type="domain" description="CusB-like beta-barrel" evidence="4">
    <location>
        <begin position="247"/>
        <end position="323"/>
    </location>
</feature>
<dbReference type="Pfam" id="PF25973">
    <property type="entry name" value="BSH_CzcB"/>
    <property type="match status" value="1"/>
</dbReference>
<protein>
    <submittedName>
        <fullName evidence="7">Efflux RND transporter periplasmic adaptor subunit</fullName>
    </submittedName>
</protein>
<dbReference type="Pfam" id="PF25975">
    <property type="entry name" value="CzcB_C"/>
    <property type="match status" value="1"/>
</dbReference>
<dbReference type="Gene3D" id="2.40.420.20">
    <property type="match status" value="1"/>
</dbReference>
<dbReference type="Gene3D" id="1.10.287.470">
    <property type="entry name" value="Helix hairpin bin"/>
    <property type="match status" value="1"/>
</dbReference>
<evidence type="ECO:0000259" key="6">
    <source>
        <dbReference type="Pfam" id="PF25975"/>
    </source>
</evidence>
<dbReference type="InterPro" id="IPR058649">
    <property type="entry name" value="CzcB_C"/>
</dbReference>
<evidence type="ECO:0000259" key="4">
    <source>
        <dbReference type="Pfam" id="PF25954"/>
    </source>
</evidence>
<dbReference type="Proteomes" id="UP001596270">
    <property type="component" value="Unassembled WGS sequence"/>
</dbReference>
<feature type="domain" description="CzcB-like barrel-sandwich hybrid" evidence="5">
    <location>
        <begin position="99"/>
        <end position="244"/>
    </location>
</feature>
<feature type="compositionally biased region" description="Basic and acidic residues" evidence="3">
    <location>
        <begin position="41"/>
        <end position="65"/>
    </location>
</feature>
<gene>
    <name evidence="7" type="ORF">ACFQND_12895</name>
</gene>
<comment type="caution">
    <text evidence="7">The sequence shown here is derived from an EMBL/GenBank/DDBJ whole genome shotgun (WGS) entry which is preliminary data.</text>
</comment>
<feature type="domain" description="CzcB-like C-terminal circularly permuted SH3-like" evidence="6">
    <location>
        <begin position="330"/>
        <end position="390"/>
    </location>
</feature>
<dbReference type="NCBIfam" id="TIGR01730">
    <property type="entry name" value="RND_mfp"/>
    <property type="match status" value="1"/>
</dbReference>
<dbReference type="PANTHER" id="PTHR30097:SF15">
    <property type="entry name" value="CATION EFFLUX SYSTEM PROTEIN CUSB"/>
    <property type="match status" value="1"/>
</dbReference>
<evidence type="ECO:0000259" key="5">
    <source>
        <dbReference type="Pfam" id="PF25973"/>
    </source>
</evidence>
<dbReference type="PROSITE" id="PS51257">
    <property type="entry name" value="PROKAR_LIPOPROTEIN"/>
    <property type="match status" value="1"/>
</dbReference>
<dbReference type="InterPro" id="IPR058792">
    <property type="entry name" value="Beta-barrel_RND_2"/>
</dbReference>
<dbReference type="PANTHER" id="PTHR30097">
    <property type="entry name" value="CATION EFFLUX SYSTEM PROTEIN CUSB"/>
    <property type="match status" value="1"/>
</dbReference>
<reference evidence="8" key="1">
    <citation type="journal article" date="2019" name="Int. J. Syst. Evol. Microbiol.">
        <title>The Global Catalogue of Microorganisms (GCM) 10K type strain sequencing project: providing services to taxonomists for standard genome sequencing and annotation.</title>
        <authorList>
            <consortium name="The Broad Institute Genomics Platform"/>
            <consortium name="The Broad Institute Genome Sequencing Center for Infectious Disease"/>
            <person name="Wu L."/>
            <person name="Ma J."/>
        </authorList>
    </citation>
    <scope>NUCLEOTIDE SEQUENCE [LARGE SCALE GENOMIC DNA]</scope>
    <source>
        <strain evidence="8">CCUG 39402</strain>
    </source>
</reference>
<organism evidence="7 8">
    <name type="scientific">Polaromonas aquatica</name>
    <dbReference type="NCBI Taxonomy" id="332657"/>
    <lineage>
        <taxon>Bacteria</taxon>
        <taxon>Pseudomonadati</taxon>
        <taxon>Pseudomonadota</taxon>
        <taxon>Betaproteobacteria</taxon>
        <taxon>Burkholderiales</taxon>
        <taxon>Comamonadaceae</taxon>
        <taxon>Polaromonas</taxon>
    </lineage>
</organism>
<keyword evidence="8" id="KW-1185">Reference proteome</keyword>
<evidence type="ECO:0000256" key="1">
    <source>
        <dbReference type="ARBA" id="ARBA00009477"/>
    </source>
</evidence>
<dbReference type="SUPFAM" id="SSF111369">
    <property type="entry name" value="HlyD-like secretion proteins"/>
    <property type="match status" value="1"/>
</dbReference>
<dbReference type="RefSeq" id="WP_371435608.1">
    <property type="nucleotide sequence ID" value="NZ_JBHSRS010000068.1"/>
</dbReference>
<dbReference type="InterPro" id="IPR051909">
    <property type="entry name" value="MFP_Cation_Efflux"/>
</dbReference>
<accession>A0ABW1TWX6</accession>
<dbReference type="Pfam" id="PF25954">
    <property type="entry name" value="Beta-barrel_RND_2"/>
    <property type="match status" value="1"/>
</dbReference>
<evidence type="ECO:0000256" key="2">
    <source>
        <dbReference type="ARBA" id="ARBA00022448"/>
    </source>
</evidence>
<sequence>MNTSKSFNISRLHRLTGASALIAILLVLGGCGDKTANGAESSKKETKQDAKGGAGKEEKGLKLSAEEQERAGIKLEEINPRLLEDSINVTATIRPNQDRVAKIAPRVEGRIVSVSANLGDTVRAGQALAVMDSLAIGEAQSTLLRAQSSERVAQADLKRAESLSAEEIIPQKDLLRARGELERASAESRAARDKLRLLGGAASASGQAQSTFALVAPFAGTVIQKKATIGELGSPADAVFTIADLSTVWIEANLTDQLLSKVRKGATANVTVGAYPDERFTGRVAYIANVLDKDSRTIAARIEVANKDGRLKPEMFANATIATGSKKEVISVPDGAISLLQGQPTIFVMENGGFEPRAIELGDKVGGRTLIKSGVKPGDQIVAAGAYALKARILKSQIGASD</sequence>
<proteinExistence type="inferred from homology"/>
<dbReference type="Gene3D" id="2.40.30.170">
    <property type="match status" value="1"/>
</dbReference>
<feature type="region of interest" description="Disordered" evidence="3">
    <location>
        <begin position="36"/>
        <end position="65"/>
    </location>
</feature>
<name>A0ABW1TWX6_9BURK</name>
<evidence type="ECO:0000313" key="8">
    <source>
        <dbReference type="Proteomes" id="UP001596270"/>
    </source>
</evidence>